<comment type="caution">
    <text evidence="2">The sequence shown here is derived from an EMBL/GenBank/DDBJ whole genome shotgun (WGS) entry which is preliminary data.</text>
</comment>
<gene>
    <name evidence="2" type="ORF">A2U01_0004085</name>
</gene>
<keyword evidence="1" id="KW-0812">Transmembrane</keyword>
<proteinExistence type="predicted"/>
<evidence type="ECO:0000256" key="1">
    <source>
        <dbReference type="SAM" id="Phobius"/>
    </source>
</evidence>
<organism evidence="2 3">
    <name type="scientific">Trifolium medium</name>
    <dbReference type="NCBI Taxonomy" id="97028"/>
    <lineage>
        <taxon>Eukaryota</taxon>
        <taxon>Viridiplantae</taxon>
        <taxon>Streptophyta</taxon>
        <taxon>Embryophyta</taxon>
        <taxon>Tracheophyta</taxon>
        <taxon>Spermatophyta</taxon>
        <taxon>Magnoliopsida</taxon>
        <taxon>eudicotyledons</taxon>
        <taxon>Gunneridae</taxon>
        <taxon>Pentapetalae</taxon>
        <taxon>rosids</taxon>
        <taxon>fabids</taxon>
        <taxon>Fabales</taxon>
        <taxon>Fabaceae</taxon>
        <taxon>Papilionoideae</taxon>
        <taxon>50 kb inversion clade</taxon>
        <taxon>NPAAA clade</taxon>
        <taxon>Hologalegina</taxon>
        <taxon>IRL clade</taxon>
        <taxon>Trifolieae</taxon>
        <taxon>Trifolium</taxon>
    </lineage>
</organism>
<reference evidence="2 3" key="1">
    <citation type="journal article" date="2018" name="Front. Plant Sci.">
        <title>Red Clover (Trifolium pratense) and Zigzag Clover (T. medium) - A Picture of Genomic Similarities and Differences.</title>
        <authorList>
            <person name="Dluhosova J."/>
            <person name="Istvanek J."/>
            <person name="Nedelnik J."/>
            <person name="Repkova J."/>
        </authorList>
    </citation>
    <scope>NUCLEOTIDE SEQUENCE [LARGE SCALE GENOMIC DNA]</scope>
    <source>
        <strain evidence="3">cv. 10/8</strain>
        <tissue evidence="2">Leaf</tissue>
    </source>
</reference>
<feature type="transmembrane region" description="Helical" evidence="1">
    <location>
        <begin position="89"/>
        <end position="108"/>
    </location>
</feature>
<accession>A0A392M773</accession>
<evidence type="ECO:0000313" key="3">
    <source>
        <dbReference type="Proteomes" id="UP000265520"/>
    </source>
</evidence>
<feature type="non-terminal residue" evidence="2">
    <location>
        <position position="266"/>
    </location>
</feature>
<keyword evidence="1" id="KW-1133">Transmembrane helix</keyword>
<protein>
    <submittedName>
        <fullName evidence="2">ABC transporter A family member 1-like</fullName>
    </submittedName>
</protein>
<name>A0A392M773_9FABA</name>
<dbReference type="AlphaFoldDB" id="A0A392M773"/>
<dbReference type="Proteomes" id="UP000265520">
    <property type="component" value="Unassembled WGS sequence"/>
</dbReference>
<keyword evidence="1" id="KW-0472">Membrane</keyword>
<keyword evidence="3" id="KW-1185">Reference proteome</keyword>
<sequence>MASSSTFERMFREIEGCMKKPVLSMEISGSCEKDSYGIESYGISVTTLEEVFLRVAGCDYDEVECFEENNRSLISESVRAISARRDHKTIMFQLMIPAIFLFIGLLFMELKPHPDQISLTLSTSYFNPLLSGGGGGGPIPFNLSFPIAEKVAQNVKGGWIQRCNPSSYKFPNSEKALADAVEAAGPTLGPSLLSMSEYLMSSFNESYQSRYGAIVMDDQNTDGSLGYTVLHNFSCQHAAPTFINLMNSAILRLASHNMNATIQTRN</sequence>
<dbReference type="EMBL" id="LXQA010004894">
    <property type="protein sequence ID" value="MCH83266.1"/>
    <property type="molecule type" value="Genomic_DNA"/>
</dbReference>
<evidence type="ECO:0000313" key="2">
    <source>
        <dbReference type="EMBL" id="MCH83266.1"/>
    </source>
</evidence>